<gene>
    <name evidence="4" type="ORF">BXZ70DRAFT_681739</name>
</gene>
<evidence type="ECO:0000313" key="4">
    <source>
        <dbReference type="EMBL" id="KAH8104077.1"/>
    </source>
</evidence>
<dbReference type="InterPro" id="IPR011993">
    <property type="entry name" value="PH-like_dom_sf"/>
</dbReference>
<accession>A0A8K0UTZ2</accession>
<keyword evidence="2" id="KW-0732">Signal</keyword>
<dbReference type="Gene3D" id="2.30.29.30">
    <property type="entry name" value="Pleckstrin-homology domain (PH domain)/Phosphotyrosine-binding domain (PTB)"/>
    <property type="match status" value="1"/>
</dbReference>
<proteinExistence type="predicted"/>
<dbReference type="Proteomes" id="UP000813824">
    <property type="component" value="Unassembled WGS sequence"/>
</dbReference>
<dbReference type="OrthoDB" id="2357150at2759"/>
<feature type="signal peptide" evidence="2">
    <location>
        <begin position="1"/>
        <end position="19"/>
    </location>
</feature>
<evidence type="ECO:0000259" key="3">
    <source>
        <dbReference type="PROSITE" id="PS50196"/>
    </source>
</evidence>
<dbReference type="SUPFAM" id="SSF50729">
    <property type="entry name" value="PH domain-like"/>
    <property type="match status" value="1"/>
</dbReference>
<dbReference type="EMBL" id="JAEVFJ010000006">
    <property type="protein sequence ID" value="KAH8104077.1"/>
    <property type="molecule type" value="Genomic_DNA"/>
</dbReference>
<organism evidence="4 5">
    <name type="scientific">Cristinia sonorae</name>
    <dbReference type="NCBI Taxonomy" id="1940300"/>
    <lineage>
        <taxon>Eukaryota</taxon>
        <taxon>Fungi</taxon>
        <taxon>Dikarya</taxon>
        <taxon>Basidiomycota</taxon>
        <taxon>Agaricomycotina</taxon>
        <taxon>Agaricomycetes</taxon>
        <taxon>Agaricomycetidae</taxon>
        <taxon>Agaricales</taxon>
        <taxon>Pleurotineae</taxon>
        <taxon>Stephanosporaceae</taxon>
        <taxon>Cristinia</taxon>
    </lineage>
</organism>
<feature type="region of interest" description="Disordered" evidence="1">
    <location>
        <begin position="70"/>
        <end position="153"/>
    </location>
</feature>
<sequence length="433" mass="47251">MFPLNDFNFVCCALATVSAAVGYKYTQRNRRQLQRGRSASWASESLKAARRYLPRRYSSVNGFSTFLDTDVDGYSSDAPTPSDTASDETEPGSLKRKHRDEIPNNSNDADESSWDSSLPPPLKRFRTATPELVERGEDQSFEDQIATPPPLTPEAAADVDLVKVEVTEADEMIQDYVAPVTPVARTLTIPVIEDSPAAAKSPTSPLKLASTFIIPACKPSSAFSAFTGASSGFSSSSASLSSQRPAWCVVETSKEAVTPNAALNVDDAPTANESQPLGTQAQVQPLTTPLVTGEEDEDVEAELKGVKLLIKRGNKDFTDGILGHVKFLSNKQTKDERIVFRREPVWKVSMSVRLRPIVRCTFDEEHGILRITLKEKPVDQDGAVVSQDIPEELVIYALRRGKVSRSDFADFAKGIVASTRLVADPSQEVISIL</sequence>
<dbReference type="PROSITE" id="PS50196">
    <property type="entry name" value="RANBD1"/>
    <property type="match status" value="1"/>
</dbReference>
<evidence type="ECO:0000256" key="2">
    <source>
        <dbReference type="SAM" id="SignalP"/>
    </source>
</evidence>
<evidence type="ECO:0000313" key="5">
    <source>
        <dbReference type="Proteomes" id="UP000813824"/>
    </source>
</evidence>
<feature type="chain" id="PRO_5035429633" description="RanBD1 domain-containing protein" evidence="2">
    <location>
        <begin position="20"/>
        <end position="433"/>
    </location>
</feature>
<reference evidence="4" key="1">
    <citation type="journal article" date="2021" name="New Phytol.">
        <title>Evolutionary innovations through gain and loss of genes in the ectomycorrhizal Boletales.</title>
        <authorList>
            <person name="Wu G."/>
            <person name="Miyauchi S."/>
            <person name="Morin E."/>
            <person name="Kuo A."/>
            <person name="Drula E."/>
            <person name="Varga T."/>
            <person name="Kohler A."/>
            <person name="Feng B."/>
            <person name="Cao Y."/>
            <person name="Lipzen A."/>
            <person name="Daum C."/>
            <person name="Hundley H."/>
            <person name="Pangilinan J."/>
            <person name="Johnson J."/>
            <person name="Barry K."/>
            <person name="LaButti K."/>
            <person name="Ng V."/>
            <person name="Ahrendt S."/>
            <person name="Min B."/>
            <person name="Choi I.G."/>
            <person name="Park H."/>
            <person name="Plett J.M."/>
            <person name="Magnuson J."/>
            <person name="Spatafora J.W."/>
            <person name="Nagy L.G."/>
            <person name="Henrissat B."/>
            <person name="Grigoriev I.V."/>
            <person name="Yang Z.L."/>
            <person name="Xu J."/>
            <person name="Martin F.M."/>
        </authorList>
    </citation>
    <scope>NUCLEOTIDE SEQUENCE</scope>
    <source>
        <strain evidence="4">KKN 215</strain>
    </source>
</reference>
<protein>
    <recommendedName>
        <fullName evidence="3">RanBD1 domain-containing protein</fullName>
    </recommendedName>
</protein>
<evidence type="ECO:0000256" key="1">
    <source>
        <dbReference type="SAM" id="MobiDB-lite"/>
    </source>
</evidence>
<dbReference type="AlphaFoldDB" id="A0A8K0UTZ2"/>
<feature type="domain" description="RanBD1" evidence="3">
    <location>
        <begin position="273"/>
        <end position="356"/>
    </location>
</feature>
<keyword evidence="5" id="KW-1185">Reference proteome</keyword>
<name>A0A8K0UTZ2_9AGAR</name>
<dbReference type="InterPro" id="IPR000156">
    <property type="entry name" value="Ran_bind_dom"/>
</dbReference>
<comment type="caution">
    <text evidence="4">The sequence shown here is derived from an EMBL/GenBank/DDBJ whole genome shotgun (WGS) entry which is preliminary data.</text>
</comment>